<name>A0AAJ3LHW5_9PSED</name>
<dbReference type="RefSeq" id="WP_177026476.1">
    <property type="nucleotide sequence ID" value="NZ_JACAQR010000023.1"/>
</dbReference>
<evidence type="ECO:0000313" key="1">
    <source>
        <dbReference type="EMBL" id="NWD43719.1"/>
    </source>
</evidence>
<organism evidence="1 2">
    <name type="scientific">Pseudomonas yamanorum</name>
    <dbReference type="NCBI Taxonomy" id="515393"/>
    <lineage>
        <taxon>Bacteria</taxon>
        <taxon>Pseudomonadati</taxon>
        <taxon>Pseudomonadota</taxon>
        <taxon>Gammaproteobacteria</taxon>
        <taxon>Pseudomonadales</taxon>
        <taxon>Pseudomonadaceae</taxon>
        <taxon>Pseudomonas</taxon>
    </lineage>
</organism>
<sequence length="58" mass="6675">MDKTRDDFYRFDVELSDSETFFVGKIVALWGALEHEVFIQTLLKICPIGKENAALPKK</sequence>
<accession>A0AAJ3LHW5</accession>
<gene>
    <name evidence="1" type="ORF">HX826_17725</name>
</gene>
<dbReference type="AlphaFoldDB" id="A0AAJ3LHW5"/>
<proteinExistence type="predicted"/>
<dbReference type="EMBL" id="JACAQR010000023">
    <property type="protein sequence ID" value="NWD43719.1"/>
    <property type="molecule type" value="Genomic_DNA"/>
</dbReference>
<reference evidence="1 2" key="1">
    <citation type="submission" date="2020-04" db="EMBL/GenBank/DDBJ databases">
        <title>Molecular characterization of pseudomonads from Agaricus bisporus reveal novel blotch 2 pathogens in Western Europe.</title>
        <authorList>
            <person name="Taparia T."/>
            <person name="Krijger M."/>
            <person name="Haynes E."/>
            <person name="Elpinstone J.G."/>
            <person name="Noble R."/>
            <person name="Van Der Wolf J."/>
        </authorList>
    </citation>
    <scope>NUCLEOTIDE SEQUENCE [LARGE SCALE GENOMIC DNA]</scope>
    <source>
        <strain evidence="1 2">IPO3753</strain>
    </source>
</reference>
<dbReference type="Proteomes" id="UP000546584">
    <property type="component" value="Unassembled WGS sequence"/>
</dbReference>
<comment type="caution">
    <text evidence="1">The sequence shown here is derived from an EMBL/GenBank/DDBJ whole genome shotgun (WGS) entry which is preliminary data.</text>
</comment>
<evidence type="ECO:0000313" key="2">
    <source>
        <dbReference type="Proteomes" id="UP000546584"/>
    </source>
</evidence>
<protein>
    <submittedName>
        <fullName evidence="1">Uncharacterized protein</fullName>
    </submittedName>
</protein>